<evidence type="ECO:0000313" key="2">
    <source>
        <dbReference type="EMBL" id="RJE19802.1"/>
    </source>
</evidence>
<name>A0A3A2Z9M6_9EURO</name>
<sequence length="141" mass="15654">MPSNPRIPNPSSKLPSILIPRPPRLCILPVRSVLQPAVYFTPNQVHARLKGSVADEKWTGSSTSDHTVNRVRKHDETDPETAASAYSIKERDDSHNIADDSKSQATTERDGLKYGRKAKEEHPKAPEPVIGMNDERAEKGH</sequence>
<organism evidence="2 3">
    <name type="scientific">Aspergillus sclerotialis</name>
    <dbReference type="NCBI Taxonomy" id="2070753"/>
    <lineage>
        <taxon>Eukaryota</taxon>
        <taxon>Fungi</taxon>
        <taxon>Dikarya</taxon>
        <taxon>Ascomycota</taxon>
        <taxon>Pezizomycotina</taxon>
        <taxon>Eurotiomycetes</taxon>
        <taxon>Eurotiomycetidae</taxon>
        <taxon>Eurotiales</taxon>
        <taxon>Aspergillaceae</taxon>
        <taxon>Aspergillus</taxon>
        <taxon>Aspergillus subgen. Polypaecilum</taxon>
    </lineage>
</organism>
<dbReference type="AlphaFoldDB" id="A0A3A2Z9M6"/>
<feature type="region of interest" description="Disordered" evidence="1">
    <location>
        <begin position="53"/>
        <end position="141"/>
    </location>
</feature>
<accession>A0A3A2Z9M6</accession>
<reference evidence="3" key="1">
    <citation type="submission" date="2017-02" db="EMBL/GenBank/DDBJ databases">
        <authorList>
            <person name="Tafer H."/>
            <person name="Lopandic K."/>
        </authorList>
    </citation>
    <scope>NUCLEOTIDE SEQUENCE [LARGE SCALE GENOMIC DNA]</scope>
    <source>
        <strain evidence="3">CBS 366.77</strain>
    </source>
</reference>
<keyword evidence="3" id="KW-1185">Reference proteome</keyword>
<comment type="caution">
    <text evidence="2">The sequence shown here is derived from an EMBL/GenBank/DDBJ whole genome shotgun (WGS) entry which is preliminary data.</text>
</comment>
<protein>
    <submittedName>
        <fullName evidence="2">Uncharacterized protein</fullName>
    </submittedName>
</protein>
<evidence type="ECO:0000256" key="1">
    <source>
        <dbReference type="SAM" id="MobiDB-lite"/>
    </source>
</evidence>
<dbReference type="OrthoDB" id="3945172at2759"/>
<evidence type="ECO:0000313" key="3">
    <source>
        <dbReference type="Proteomes" id="UP000266188"/>
    </source>
</evidence>
<feature type="compositionally biased region" description="Basic and acidic residues" evidence="1">
    <location>
        <begin position="88"/>
        <end position="125"/>
    </location>
</feature>
<proteinExistence type="predicted"/>
<gene>
    <name evidence="2" type="ORF">PHISCL_07854</name>
</gene>
<dbReference type="Proteomes" id="UP000266188">
    <property type="component" value="Unassembled WGS sequence"/>
</dbReference>
<dbReference type="EMBL" id="MVGC01000368">
    <property type="protein sequence ID" value="RJE19802.1"/>
    <property type="molecule type" value="Genomic_DNA"/>
</dbReference>